<dbReference type="SUPFAM" id="SSF63737">
    <property type="entry name" value="Leukotriene A4 hydrolase N-terminal domain"/>
    <property type="match status" value="1"/>
</dbReference>
<accession>A0A1H6ABX9</accession>
<evidence type="ECO:0000256" key="2">
    <source>
        <dbReference type="ARBA" id="ARBA00001947"/>
    </source>
</evidence>
<dbReference type="Pfam" id="PF17900">
    <property type="entry name" value="Peptidase_M1_N"/>
    <property type="match status" value="1"/>
</dbReference>
<evidence type="ECO:0000256" key="4">
    <source>
        <dbReference type="ARBA" id="ARBA00012564"/>
    </source>
</evidence>
<dbReference type="SUPFAM" id="SSF55486">
    <property type="entry name" value="Metalloproteases ('zincins'), catalytic domain"/>
    <property type="match status" value="1"/>
</dbReference>
<reference evidence="17" key="1">
    <citation type="submission" date="2016-10" db="EMBL/GenBank/DDBJ databases">
        <authorList>
            <person name="Varghese N."/>
            <person name="Submissions S."/>
        </authorList>
    </citation>
    <scope>NUCLEOTIDE SEQUENCE [LARGE SCALE GENOMIC DNA]</scope>
    <source>
        <strain evidence="17">DSM 43163</strain>
    </source>
</reference>
<dbReference type="InterPro" id="IPR001930">
    <property type="entry name" value="Peptidase_M1"/>
</dbReference>
<dbReference type="Pfam" id="PF01433">
    <property type="entry name" value="Peptidase_M1"/>
    <property type="match status" value="1"/>
</dbReference>
<evidence type="ECO:0000259" key="15">
    <source>
        <dbReference type="Pfam" id="PF17900"/>
    </source>
</evidence>
<dbReference type="CDD" id="cd09603">
    <property type="entry name" value="M1_APN_like"/>
    <property type="match status" value="1"/>
</dbReference>
<keyword evidence="10" id="KW-0482">Metalloprotease</keyword>
<feature type="signal peptide" evidence="13">
    <location>
        <begin position="1"/>
        <end position="28"/>
    </location>
</feature>
<feature type="domain" description="Aminopeptidase N-like N-terminal" evidence="15">
    <location>
        <begin position="56"/>
        <end position="226"/>
    </location>
</feature>
<dbReference type="GO" id="GO:0008237">
    <property type="term" value="F:metallopeptidase activity"/>
    <property type="evidence" value="ECO:0007669"/>
    <property type="project" value="UniProtKB-KW"/>
</dbReference>
<dbReference type="InterPro" id="IPR027268">
    <property type="entry name" value="Peptidase_M4/M1_CTD_sf"/>
</dbReference>
<comment type="catalytic activity">
    <reaction evidence="1">
        <text>Release of an N-terminal amino acid, Xaa-|-Yaa- from a peptide, amide or arylamide. Xaa is preferably Ala, but may be most amino acids including Pro (slow action). When a terminal hydrophobic residue is followed by a prolyl residue, the two may be released as an intact Xaa-Pro dipeptide.</text>
        <dbReference type="EC" id="3.4.11.2"/>
    </reaction>
</comment>
<dbReference type="GO" id="GO:0006508">
    <property type="term" value="P:proteolysis"/>
    <property type="evidence" value="ECO:0007669"/>
    <property type="project" value="UniProtKB-KW"/>
</dbReference>
<keyword evidence="7" id="KW-0479">Metal-binding</keyword>
<keyword evidence="13" id="KW-0732">Signal</keyword>
<evidence type="ECO:0000256" key="13">
    <source>
        <dbReference type="SAM" id="SignalP"/>
    </source>
</evidence>
<gene>
    <name evidence="16" type="ORF">SAMN04489712_105335</name>
</gene>
<dbReference type="GO" id="GO:0008270">
    <property type="term" value="F:zinc ion binding"/>
    <property type="evidence" value="ECO:0007669"/>
    <property type="project" value="InterPro"/>
</dbReference>
<evidence type="ECO:0000256" key="8">
    <source>
        <dbReference type="ARBA" id="ARBA00022801"/>
    </source>
</evidence>
<dbReference type="PRINTS" id="PR00756">
    <property type="entry name" value="ALADIPTASE"/>
</dbReference>
<feature type="chain" id="PRO_5009292526" description="Aminopeptidase N" evidence="13">
    <location>
        <begin position="29"/>
        <end position="474"/>
    </location>
</feature>
<dbReference type="AlphaFoldDB" id="A0A1H6ABX9"/>
<evidence type="ECO:0000256" key="12">
    <source>
        <dbReference type="ARBA" id="ARBA00031533"/>
    </source>
</evidence>
<evidence type="ECO:0000256" key="3">
    <source>
        <dbReference type="ARBA" id="ARBA00010136"/>
    </source>
</evidence>
<dbReference type="EC" id="3.4.11.2" evidence="4"/>
<dbReference type="RefSeq" id="WP_235017864.1">
    <property type="nucleotide sequence ID" value="NZ_FNVO01000005.1"/>
</dbReference>
<evidence type="ECO:0000256" key="7">
    <source>
        <dbReference type="ARBA" id="ARBA00022723"/>
    </source>
</evidence>
<dbReference type="EMBL" id="FNVO01000005">
    <property type="protein sequence ID" value="SEG45971.1"/>
    <property type="molecule type" value="Genomic_DNA"/>
</dbReference>
<keyword evidence="17" id="KW-1185">Reference proteome</keyword>
<dbReference type="InterPro" id="IPR014782">
    <property type="entry name" value="Peptidase_M1_dom"/>
</dbReference>
<evidence type="ECO:0000256" key="11">
    <source>
        <dbReference type="ARBA" id="ARBA00029811"/>
    </source>
</evidence>
<dbReference type="Gene3D" id="2.60.40.1730">
    <property type="entry name" value="tricorn interacting facor f3 domain"/>
    <property type="match status" value="1"/>
</dbReference>
<sequence>MRTAPRALATVALTVAAGLVVSAVPAHAAPRFTPGAPGAGDPYFPDMGNGGYDVAHYDVSLRYTPANKGIKATTRVQAKATQHLSRFNLDFLGPLKVHSVTVNGKAAAFRRTGAQELVITPKQGLRKGKRFTVAVSYSGVPQRIDDETLGTSGWVATDDGAVALNQPFGTATWMPVNDTPRDKASYSFALTVPKDLQALSNGDFAGRKTSGGLTTWRWEMPRPMASELAMVAIGRYNLTWGRTPKGVPNITAIDSKLDTAVDQGKNFHKLTADITDWGSKLFGKYPFGSTGGIVDAIGVGYALETQGRPVYDRINRPGVNPSASLVAHEIGHQWFGNSVTPEQWKDIWLNEGFATYTEWLQSEQSGGDTAQQIFDEVYATPAGDALWQVKVADPGRDDIYAHAVYDRGAMTLHAVRQTVGDKKFFQLLSTWYARNRDGNVTTADFVAHAKKYGDAKRLDALFNKWIHTTGKPAL</sequence>
<dbReference type="Gene3D" id="1.10.390.10">
    <property type="entry name" value="Neutral Protease Domain 2"/>
    <property type="match status" value="1"/>
</dbReference>
<comment type="similarity">
    <text evidence="3">Belongs to the peptidase M1 family.</text>
</comment>
<dbReference type="InterPro" id="IPR045357">
    <property type="entry name" value="Aminopeptidase_N-like_N"/>
</dbReference>
<evidence type="ECO:0000256" key="5">
    <source>
        <dbReference type="ARBA" id="ARBA00015611"/>
    </source>
</evidence>
<evidence type="ECO:0000259" key="14">
    <source>
        <dbReference type="Pfam" id="PF01433"/>
    </source>
</evidence>
<dbReference type="Proteomes" id="UP000236723">
    <property type="component" value="Unassembled WGS sequence"/>
</dbReference>
<dbReference type="InterPro" id="IPR042097">
    <property type="entry name" value="Aminopeptidase_N-like_N_sf"/>
</dbReference>
<name>A0A1H6ABX9_9ACTN</name>
<evidence type="ECO:0000256" key="6">
    <source>
        <dbReference type="ARBA" id="ARBA00022670"/>
    </source>
</evidence>
<comment type="cofactor">
    <cofactor evidence="2">
        <name>Zn(2+)</name>
        <dbReference type="ChEBI" id="CHEBI:29105"/>
    </cofactor>
</comment>
<protein>
    <recommendedName>
        <fullName evidence="5">Aminopeptidase N</fullName>
        <ecNumber evidence="4">3.4.11.2</ecNumber>
    </recommendedName>
    <alternativeName>
        <fullName evidence="11">Alanine aminopeptidase</fullName>
    </alternativeName>
    <alternativeName>
        <fullName evidence="12">Lysyl aminopeptidase</fullName>
    </alternativeName>
</protein>
<dbReference type="PANTHER" id="PTHR11533:SF297">
    <property type="entry name" value="AMINOPEPTIDASE N"/>
    <property type="match status" value="1"/>
</dbReference>
<dbReference type="PANTHER" id="PTHR11533">
    <property type="entry name" value="PROTEASE M1 ZINC METALLOPROTEASE"/>
    <property type="match status" value="1"/>
</dbReference>
<evidence type="ECO:0000256" key="1">
    <source>
        <dbReference type="ARBA" id="ARBA00000098"/>
    </source>
</evidence>
<dbReference type="GO" id="GO:0016285">
    <property type="term" value="F:alanyl aminopeptidase activity"/>
    <property type="evidence" value="ECO:0007669"/>
    <property type="project" value="UniProtKB-EC"/>
</dbReference>
<evidence type="ECO:0000256" key="10">
    <source>
        <dbReference type="ARBA" id="ARBA00023049"/>
    </source>
</evidence>
<evidence type="ECO:0000313" key="16">
    <source>
        <dbReference type="EMBL" id="SEG45971.1"/>
    </source>
</evidence>
<evidence type="ECO:0000313" key="17">
    <source>
        <dbReference type="Proteomes" id="UP000236723"/>
    </source>
</evidence>
<keyword evidence="9" id="KW-0862">Zinc</keyword>
<feature type="domain" description="Peptidase M1 membrane alanine aminopeptidase" evidence="14">
    <location>
        <begin position="323"/>
        <end position="465"/>
    </location>
</feature>
<keyword evidence="6" id="KW-0645">Protease</keyword>
<proteinExistence type="inferred from homology"/>
<dbReference type="InterPro" id="IPR050344">
    <property type="entry name" value="Peptidase_M1_aminopeptidases"/>
</dbReference>
<evidence type="ECO:0000256" key="9">
    <source>
        <dbReference type="ARBA" id="ARBA00022833"/>
    </source>
</evidence>
<keyword evidence="8" id="KW-0378">Hydrolase</keyword>
<organism evidence="16 17">
    <name type="scientific">Thermomonospora echinospora</name>
    <dbReference type="NCBI Taxonomy" id="1992"/>
    <lineage>
        <taxon>Bacteria</taxon>
        <taxon>Bacillati</taxon>
        <taxon>Actinomycetota</taxon>
        <taxon>Actinomycetes</taxon>
        <taxon>Streptosporangiales</taxon>
        <taxon>Thermomonosporaceae</taxon>
        <taxon>Thermomonospora</taxon>
    </lineage>
</organism>